<feature type="domain" description="L-asparaginase N-terminal" evidence="3">
    <location>
        <begin position="9"/>
        <end position="182"/>
    </location>
</feature>
<dbReference type="Proteomes" id="UP000503505">
    <property type="component" value="Chromosome"/>
</dbReference>
<feature type="binding site" evidence="2">
    <location>
        <begin position="92"/>
        <end position="93"/>
    </location>
    <ligand>
        <name>substrate</name>
    </ligand>
</feature>
<dbReference type="PIRSF" id="PIRSF500176">
    <property type="entry name" value="L_ASNase"/>
    <property type="match status" value="1"/>
</dbReference>
<evidence type="ECO:0000259" key="3">
    <source>
        <dbReference type="Pfam" id="PF00710"/>
    </source>
</evidence>
<dbReference type="Gene3D" id="3.40.50.40">
    <property type="match status" value="1"/>
</dbReference>
<evidence type="ECO:0000313" key="5">
    <source>
        <dbReference type="Proteomes" id="UP000503505"/>
    </source>
</evidence>
<dbReference type="PIRSF" id="PIRSF001220">
    <property type="entry name" value="L-ASNase_gatD"/>
    <property type="match status" value="1"/>
</dbReference>
<dbReference type="PRINTS" id="PR00139">
    <property type="entry name" value="ASNGLNASE"/>
</dbReference>
<sequence>MAAFFMMKNIALIYMGGTFGCVGDPLAPMPAESFFIKLKELLHEDTHSVECFCAPVIKDSSACTAPDWLALIQFIQQLQAQNYQRFVIIHGTDTMSYACAVLAHLLGQSAYVVLTGSQYPLLNAAGKQPREFSDALDNLCFALDSVQQVETGVYLAFNQELVHGRTALKQHTTELKAFAGIDAEVKIPPQLYTHIITAQDLIKAQQFNCLSIMMQPVGLDQQLHNLKQLLASPPNFLILQGFGTGNLAVNPDLIQLFDEFYNAGCAVVLTTQVPFGSTDQRYAIAEWVQDCRILLNDAYGHADLYAKALKMYLQYDSVEQWHHHWSD</sequence>
<dbReference type="PANTHER" id="PTHR11707">
    <property type="entry name" value="L-ASPARAGINASE"/>
    <property type="match status" value="1"/>
</dbReference>
<accession>A0AAE6WY25</accession>
<dbReference type="EMBL" id="CP044463">
    <property type="protein sequence ID" value="QIC68237.1"/>
    <property type="molecule type" value="Genomic_DNA"/>
</dbReference>
<dbReference type="InterPro" id="IPR037152">
    <property type="entry name" value="L-asparaginase_N_sf"/>
</dbReference>
<gene>
    <name evidence="4" type="ORF">FSC10_13095</name>
</gene>
<dbReference type="InterPro" id="IPR006034">
    <property type="entry name" value="Asparaginase/glutaminase-like"/>
</dbReference>
<dbReference type="Gene3D" id="3.40.50.1170">
    <property type="entry name" value="L-asparaginase, N-terminal domain"/>
    <property type="match status" value="1"/>
</dbReference>
<feature type="binding site" evidence="2">
    <location>
        <position position="60"/>
    </location>
    <ligand>
        <name>substrate</name>
    </ligand>
</feature>
<evidence type="ECO:0000256" key="1">
    <source>
        <dbReference type="PIRSR" id="PIRSR001220-1"/>
    </source>
</evidence>
<proteinExistence type="predicted"/>
<dbReference type="AlphaFoldDB" id="A0AAE6WY25"/>
<dbReference type="InterPro" id="IPR027474">
    <property type="entry name" value="L-asparaginase_N"/>
</dbReference>
<evidence type="ECO:0000313" key="4">
    <source>
        <dbReference type="EMBL" id="QIC68237.1"/>
    </source>
</evidence>
<organism evidence="4 5">
    <name type="scientific">Acinetobacter schindleri</name>
    <dbReference type="NCBI Taxonomy" id="108981"/>
    <lineage>
        <taxon>Bacteria</taxon>
        <taxon>Pseudomonadati</taxon>
        <taxon>Pseudomonadota</taxon>
        <taxon>Gammaproteobacteria</taxon>
        <taxon>Moraxellales</taxon>
        <taxon>Moraxellaceae</taxon>
        <taxon>Acinetobacter</taxon>
    </lineage>
</organism>
<dbReference type="SUPFAM" id="SSF53774">
    <property type="entry name" value="Glutaminase/Asparaginase"/>
    <property type="match status" value="1"/>
</dbReference>
<dbReference type="InterPro" id="IPR027473">
    <property type="entry name" value="L-asparaginase_C"/>
</dbReference>
<dbReference type="SFLD" id="SFLDS00057">
    <property type="entry name" value="Glutaminase/Asparaginase"/>
    <property type="match status" value="1"/>
</dbReference>
<dbReference type="GO" id="GO:0004067">
    <property type="term" value="F:asparaginase activity"/>
    <property type="evidence" value="ECO:0007669"/>
    <property type="project" value="UniProtKB-UniRule"/>
</dbReference>
<dbReference type="InterPro" id="IPR036152">
    <property type="entry name" value="Asp/glu_Ase-like_sf"/>
</dbReference>
<name>A0AAE6WY25_9GAMM</name>
<dbReference type="Pfam" id="PF00710">
    <property type="entry name" value="Asparaginase"/>
    <property type="match status" value="1"/>
</dbReference>
<dbReference type="PANTHER" id="PTHR11707:SF28">
    <property type="entry name" value="60 KDA LYSOPHOSPHOLIPASE"/>
    <property type="match status" value="1"/>
</dbReference>
<dbReference type="PROSITE" id="PS51732">
    <property type="entry name" value="ASN_GLN_ASE_3"/>
    <property type="match status" value="1"/>
</dbReference>
<dbReference type="SMART" id="SM00870">
    <property type="entry name" value="Asparaginase"/>
    <property type="match status" value="1"/>
</dbReference>
<feature type="active site" description="O-isoaspartyl threonine intermediate" evidence="1">
    <location>
        <position position="18"/>
    </location>
</feature>
<protein>
    <submittedName>
        <fullName evidence="4">Asparaginase</fullName>
    </submittedName>
</protein>
<reference evidence="4 5" key="1">
    <citation type="submission" date="2019-09" db="EMBL/GenBank/DDBJ databases">
        <title>Non-baumannii Acinetobacter spp. carrying blaNDM-1 isolated in China.</title>
        <authorList>
            <person name="Cui C."/>
            <person name="Chen C."/>
            <person name="Sun J."/>
            <person name="Liu Y."/>
        </authorList>
    </citation>
    <scope>NUCLEOTIDE SEQUENCE [LARGE SCALE GENOMIC DNA]</scope>
    <source>
        <strain evidence="4 5">HZE23-1</strain>
    </source>
</reference>
<evidence type="ECO:0000256" key="2">
    <source>
        <dbReference type="PIRSR" id="PIRSR001220-2"/>
    </source>
</evidence>